<feature type="transmembrane region" description="Helical" evidence="1">
    <location>
        <begin position="124"/>
        <end position="142"/>
    </location>
</feature>
<feature type="transmembrane region" description="Helical" evidence="1">
    <location>
        <begin position="12"/>
        <end position="38"/>
    </location>
</feature>
<dbReference type="InterPro" id="IPR007163">
    <property type="entry name" value="VCA0040-like"/>
</dbReference>
<sequence>MDLIKKYFLNYLKGMAMGAADIVPGVSGGSIALITGIYSKLLDSINSFNTKNLKLLLSFHFKPFYKAVNGTFLLSLFLGILTSIFTLSKIITYLMDEHPVPLWSFFCGLILISAFVILKGINRWHFGVVLAIILGTIIAYFVTELPPVSSPDSIWFTFISGSIAICAMILPGISGSFLLLILGKYETILNAVSERDVVTLGVFAFGCLVGILSFSRVISWLLKRYYAVTIGLLSGFMLGSMNKLWPWKNVTAYRTSSSGEEKPFLTENLWPGEYLNQVDQDPQLMYAVLAFLFGIALVIGIERLASILNKS</sequence>
<dbReference type="PANTHER" id="PTHR37308">
    <property type="entry name" value="INTEGRAL MEMBRANE PROTEIN"/>
    <property type="match status" value="1"/>
</dbReference>
<organism evidence="2 3">
    <name type="scientific">Algoriphagus halophilus</name>
    <dbReference type="NCBI Taxonomy" id="226505"/>
    <lineage>
        <taxon>Bacteria</taxon>
        <taxon>Pseudomonadati</taxon>
        <taxon>Bacteroidota</taxon>
        <taxon>Cytophagia</taxon>
        <taxon>Cytophagales</taxon>
        <taxon>Cyclobacteriaceae</taxon>
        <taxon>Algoriphagus</taxon>
    </lineage>
</organism>
<dbReference type="OrthoDB" id="9793746at2"/>
<feature type="transmembrane region" description="Helical" evidence="1">
    <location>
        <begin position="67"/>
        <end position="88"/>
    </location>
</feature>
<dbReference type="Pfam" id="PF04018">
    <property type="entry name" value="VCA0040-like"/>
    <property type="match status" value="1"/>
</dbReference>
<proteinExistence type="predicted"/>
<dbReference type="Proteomes" id="UP000185221">
    <property type="component" value="Unassembled WGS sequence"/>
</dbReference>
<feature type="transmembrane region" description="Helical" evidence="1">
    <location>
        <begin position="100"/>
        <end position="118"/>
    </location>
</feature>
<evidence type="ECO:0000313" key="3">
    <source>
        <dbReference type="Proteomes" id="UP000185221"/>
    </source>
</evidence>
<feature type="transmembrane region" description="Helical" evidence="1">
    <location>
        <begin position="154"/>
        <end position="182"/>
    </location>
</feature>
<feature type="transmembrane region" description="Helical" evidence="1">
    <location>
        <begin position="284"/>
        <end position="305"/>
    </location>
</feature>
<keyword evidence="1" id="KW-1133">Transmembrane helix</keyword>
<keyword evidence="1" id="KW-0472">Membrane</keyword>
<dbReference type="STRING" id="226505.SAMN05444394_3252"/>
<gene>
    <name evidence="2" type="ORF">SAMN05444394_3252</name>
</gene>
<dbReference type="PANTHER" id="PTHR37308:SF1">
    <property type="entry name" value="POLYPRENYL-PHOSPHATE TRANSPORTER"/>
    <property type="match status" value="1"/>
</dbReference>
<dbReference type="RefSeq" id="WP_074226002.1">
    <property type="nucleotide sequence ID" value="NZ_FSRC01000002.1"/>
</dbReference>
<name>A0A1N6GHG8_9BACT</name>
<feature type="transmembrane region" description="Helical" evidence="1">
    <location>
        <begin position="197"/>
        <end position="218"/>
    </location>
</feature>
<evidence type="ECO:0000313" key="2">
    <source>
        <dbReference type="EMBL" id="SIO06954.1"/>
    </source>
</evidence>
<protein>
    <submittedName>
        <fullName evidence="2">Putative membrane protein</fullName>
    </submittedName>
</protein>
<reference evidence="3" key="1">
    <citation type="submission" date="2016-11" db="EMBL/GenBank/DDBJ databases">
        <authorList>
            <person name="Varghese N."/>
            <person name="Submissions S."/>
        </authorList>
    </citation>
    <scope>NUCLEOTIDE SEQUENCE [LARGE SCALE GENOMIC DNA]</scope>
    <source>
        <strain evidence="3">DSM 15292</strain>
    </source>
</reference>
<dbReference type="EMBL" id="FSRC01000002">
    <property type="protein sequence ID" value="SIO06954.1"/>
    <property type="molecule type" value="Genomic_DNA"/>
</dbReference>
<evidence type="ECO:0000256" key="1">
    <source>
        <dbReference type="SAM" id="Phobius"/>
    </source>
</evidence>
<keyword evidence="1" id="KW-0812">Transmembrane</keyword>
<accession>A0A1N6GHG8</accession>
<dbReference type="AlphaFoldDB" id="A0A1N6GHG8"/>
<keyword evidence="3" id="KW-1185">Reference proteome</keyword>